<dbReference type="GO" id="GO:0000149">
    <property type="term" value="F:SNARE binding"/>
    <property type="evidence" value="ECO:0007669"/>
    <property type="project" value="TreeGrafter"/>
</dbReference>
<dbReference type="InterPro" id="IPR042532">
    <property type="entry name" value="EXOC3/Sec6_C"/>
</dbReference>
<sequence length="766" mass="85817">MAAVQRAAVAQSVPEQAIDAKRAAAEEVERLLQHPEDLKRLSGLLEDYTQKHQANKAQLSATVASQVDAAKSGLELLDTAQRTLMRMQACYKEIDVLCSETSQLIENHDKIAELSAVHYNLGKTLEDVENIMALPNEAAMAEELLRDDFNLLQAYESLALLEGTSRMAQQALASSRSARMNSRDAQNLSAYFNKVRETLGKFEERLWSIIRNFIAYGRQNPAMLVNAVRIVEIQENVDKQLEASGGPGDNKYPRKAYRKRAEQQIGNCIQDTFAPLLQNCSRLATAGENTDQRTSEILDDAHQFVVQLADIYDYVSPCFPEKYQIFNVIWQEYHQSMAFMLDCVGACSEQLANGDILKVMTWVSRYQESCRELGIEDDKLEFPKGRGLTMLIDKYIERIHQTLKTWFTNILEGDLNSEPKMADDGKPWTPGAVDFFRIVNEQLLVVEDIKNGTMIVRTGEVILQVMREFQAAQEKHLQRDLSPILLCAMVNNNARCYNESMDFAEHMNEILPESLKDSLDIEEQCRGFLELCKTAVQLLVGTVFNDAAVLDVFFKLYNSEEWKQGVTTRIIIETLKDALDEYEQLVEASFYRRLVEACAEETVNHFAAAILTYLRSISETTLAGVEKDSAQLLTFFSTYTKVEKVSKMCQPLGDLQHVASANSTDDFVLAYTSLLQTMPGVTPALIERLVSARTDLTKADVKEVMDQCREVYSQRVKADGGEPQLAATPLPGKGKAGAAAPSIVKDSGFRVALLAVKRKAAVPKKS</sequence>
<dbReference type="InterPro" id="IPR010326">
    <property type="entry name" value="EXOC3/Sec6"/>
</dbReference>
<keyword evidence="6" id="KW-1185">Reference proteome</keyword>
<evidence type="ECO:0000256" key="3">
    <source>
        <dbReference type="ARBA" id="ARBA00022483"/>
    </source>
</evidence>
<evidence type="ECO:0000256" key="1">
    <source>
        <dbReference type="ARBA" id="ARBA00009447"/>
    </source>
</evidence>
<feature type="region of interest" description="Disordered" evidence="4">
    <location>
        <begin position="720"/>
        <end position="740"/>
    </location>
</feature>
<evidence type="ECO:0000256" key="4">
    <source>
        <dbReference type="SAM" id="MobiDB-lite"/>
    </source>
</evidence>
<proteinExistence type="inferred from homology"/>
<accession>A0AAW1REM7</accession>
<dbReference type="GO" id="GO:0000145">
    <property type="term" value="C:exocyst"/>
    <property type="evidence" value="ECO:0007669"/>
    <property type="project" value="InterPro"/>
</dbReference>
<organism evidence="5 6">
    <name type="scientific">Apatococcus lobatus</name>
    <dbReference type="NCBI Taxonomy" id="904363"/>
    <lineage>
        <taxon>Eukaryota</taxon>
        <taxon>Viridiplantae</taxon>
        <taxon>Chlorophyta</taxon>
        <taxon>core chlorophytes</taxon>
        <taxon>Trebouxiophyceae</taxon>
        <taxon>Chlorellales</taxon>
        <taxon>Chlorellaceae</taxon>
        <taxon>Apatococcus</taxon>
    </lineage>
</organism>
<protein>
    <recommendedName>
        <fullName evidence="7">Exocyst complex component Sec6</fullName>
    </recommendedName>
</protein>
<evidence type="ECO:0000313" key="6">
    <source>
        <dbReference type="Proteomes" id="UP001438707"/>
    </source>
</evidence>
<evidence type="ECO:0000313" key="5">
    <source>
        <dbReference type="EMBL" id="KAK9831662.1"/>
    </source>
</evidence>
<dbReference type="Pfam" id="PF06046">
    <property type="entry name" value="Sec6"/>
    <property type="match status" value="1"/>
</dbReference>
<dbReference type="PANTHER" id="PTHR21292">
    <property type="entry name" value="EXOCYST COMPLEX COMPONENT SEC6-RELATED"/>
    <property type="match status" value="1"/>
</dbReference>
<comment type="caution">
    <text evidence="5">The sequence shown here is derived from an EMBL/GenBank/DDBJ whole genome shotgun (WGS) entry which is preliminary data.</text>
</comment>
<name>A0AAW1REM7_9CHLO</name>
<evidence type="ECO:0008006" key="7">
    <source>
        <dbReference type="Google" id="ProtNLM"/>
    </source>
</evidence>
<dbReference type="Gene3D" id="1.10.357.70">
    <property type="entry name" value="Exocyst complex component Sec6, C-terminal domain"/>
    <property type="match status" value="1"/>
</dbReference>
<evidence type="ECO:0000256" key="2">
    <source>
        <dbReference type="ARBA" id="ARBA00022448"/>
    </source>
</evidence>
<dbReference type="Proteomes" id="UP001438707">
    <property type="component" value="Unassembled WGS sequence"/>
</dbReference>
<feature type="compositionally biased region" description="Low complexity" evidence="4">
    <location>
        <begin position="726"/>
        <end position="740"/>
    </location>
</feature>
<dbReference type="GO" id="GO:0006887">
    <property type="term" value="P:exocytosis"/>
    <property type="evidence" value="ECO:0007669"/>
    <property type="project" value="UniProtKB-KW"/>
</dbReference>
<dbReference type="Gene3D" id="1.10.357.50">
    <property type="match status" value="1"/>
</dbReference>
<comment type="similarity">
    <text evidence="1">Belongs to the SEC6 family.</text>
</comment>
<keyword evidence="2" id="KW-0813">Transport</keyword>
<dbReference type="GO" id="GO:0051601">
    <property type="term" value="P:exocyst localization"/>
    <property type="evidence" value="ECO:0007669"/>
    <property type="project" value="TreeGrafter"/>
</dbReference>
<gene>
    <name evidence="5" type="ORF">WJX74_004940</name>
</gene>
<dbReference type="PANTHER" id="PTHR21292:SF1">
    <property type="entry name" value="EXOCYST COMPLEX COMPONENT 3"/>
    <property type="match status" value="1"/>
</dbReference>
<dbReference type="EMBL" id="JALJOS010000013">
    <property type="protein sequence ID" value="KAK9831662.1"/>
    <property type="molecule type" value="Genomic_DNA"/>
</dbReference>
<reference evidence="5 6" key="1">
    <citation type="journal article" date="2024" name="Nat. Commun.">
        <title>Phylogenomics reveals the evolutionary origins of lichenization in chlorophyte algae.</title>
        <authorList>
            <person name="Puginier C."/>
            <person name="Libourel C."/>
            <person name="Otte J."/>
            <person name="Skaloud P."/>
            <person name="Haon M."/>
            <person name="Grisel S."/>
            <person name="Petersen M."/>
            <person name="Berrin J.G."/>
            <person name="Delaux P.M."/>
            <person name="Dal Grande F."/>
            <person name="Keller J."/>
        </authorList>
    </citation>
    <scope>NUCLEOTIDE SEQUENCE [LARGE SCALE GENOMIC DNA]</scope>
    <source>
        <strain evidence="5 6">SAG 2145</strain>
    </source>
</reference>
<dbReference type="AlphaFoldDB" id="A0AAW1REM7"/>
<keyword evidence="3" id="KW-0268">Exocytosis</keyword>